<sequence>MTSRPLSWVNTAYPFAAGYVVMGGVVDARLIIGTLFFLSPYNLLMYGINDVCDYESDMRNPRKGGVEGAVTPRKYHRLIVWSAVLSCLPFVVALVFLSNWQSASVLAAVLFFVVAYSAKGLRFKEVPLLDSVTSSLHFVGPLLYAYSLVGTTQAGWLVAVAFFCWGMASQAFGAVQDIIPDREANIRSIATVFGARATVWLAIVLYAAAVGLVACLGVAAWPVAVAGGLYIINLLPFVRIHDKDSANARAGWRRFLWLNYVAGAVVTVTLLMKVWGV</sequence>
<dbReference type="EMBL" id="CP040004">
    <property type="protein sequence ID" value="QCT42618.1"/>
    <property type="molecule type" value="Genomic_DNA"/>
</dbReference>
<comment type="subcellular location">
    <subcellularLocation>
        <location evidence="1">Membrane</location>
        <topology evidence="1">Multi-pass membrane protein</topology>
    </subcellularLocation>
</comment>
<keyword evidence="6" id="KW-0808">Transferase</keyword>
<dbReference type="PANTHER" id="PTHR42723">
    <property type="entry name" value="CHLOROPHYLL SYNTHASE"/>
    <property type="match status" value="1"/>
</dbReference>
<evidence type="ECO:0000256" key="4">
    <source>
        <dbReference type="ARBA" id="ARBA00023136"/>
    </source>
</evidence>
<dbReference type="GO" id="GO:0016765">
    <property type="term" value="F:transferase activity, transferring alkyl or aryl (other than methyl) groups"/>
    <property type="evidence" value="ECO:0007669"/>
    <property type="project" value="InterPro"/>
</dbReference>
<evidence type="ECO:0000313" key="6">
    <source>
        <dbReference type="EMBL" id="QCT42618.1"/>
    </source>
</evidence>
<feature type="transmembrane region" description="Helical" evidence="5">
    <location>
        <begin position="154"/>
        <end position="172"/>
    </location>
</feature>
<dbReference type="Proteomes" id="UP000310639">
    <property type="component" value="Chromosome"/>
</dbReference>
<dbReference type="NCBIfam" id="NF009608">
    <property type="entry name" value="PRK13105.1"/>
    <property type="match status" value="1"/>
</dbReference>
<evidence type="ECO:0000256" key="1">
    <source>
        <dbReference type="ARBA" id="ARBA00004141"/>
    </source>
</evidence>
<reference evidence="6 7" key="1">
    <citation type="submission" date="2019-04" db="EMBL/GenBank/DDBJ databases">
        <title>Saccharibacteria TM7 genomes.</title>
        <authorList>
            <person name="Bor B."/>
            <person name="He X."/>
            <person name="Chen T."/>
            <person name="Dewhirst F.E."/>
        </authorList>
    </citation>
    <scope>NUCLEOTIDE SEQUENCE [LARGE SCALE GENOMIC DNA]</scope>
    <source>
        <strain evidence="6 7">BB001</strain>
    </source>
</reference>
<dbReference type="CDD" id="cd13966">
    <property type="entry name" value="PT_UbiA_4"/>
    <property type="match status" value="1"/>
</dbReference>
<keyword evidence="4 5" id="KW-0472">Membrane</keyword>
<keyword evidence="3 5" id="KW-1133">Transmembrane helix</keyword>
<dbReference type="InterPro" id="IPR050475">
    <property type="entry name" value="Prenyltransferase_related"/>
</dbReference>
<feature type="transmembrane region" description="Helical" evidence="5">
    <location>
        <begin position="256"/>
        <end position="275"/>
    </location>
</feature>
<dbReference type="Gene3D" id="1.20.120.1780">
    <property type="entry name" value="UbiA prenyltransferase"/>
    <property type="match status" value="1"/>
</dbReference>
<dbReference type="GO" id="GO:0016020">
    <property type="term" value="C:membrane"/>
    <property type="evidence" value="ECO:0007669"/>
    <property type="project" value="UniProtKB-SubCell"/>
</dbReference>
<dbReference type="Pfam" id="PF01040">
    <property type="entry name" value="UbiA"/>
    <property type="match status" value="1"/>
</dbReference>
<protein>
    <submittedName>
        <fullName evidence="6">Prenyltransferase</fullName>
    </submittedName>
</protein>
<proteinExistence type="predicted"/>
<evidence type="ECO:0000313" key="7">
    <source>
        <dbReference type="Proteomes" id="UP000310639"/>
    </source>
</evidence>
<evidence type="ECO:0000256" key="2">
    <source>
        <dbReference type="ARBA" id="ARBA00022692"/>
    </source>
</evidence>
<dbReference type="KEGG" id="nft:FBF37_03755"/>
<dbReference type="OrthoDB" id="1416782at2"/>
<dbReference type="InterPro" id="IPR000537">
    <property type="entry name" value="UbiA_prenyltransferase"/>
</dbReference>
<dbReference type="PANTHER" id="PTHR42723:SF1">
    <property type="entry name" value="CHLOROPHYLL SYNTHASE, CHLOROPLASTIC"/>
    <property type="match status" value="1"/>
</dbReference>
<gene>
    <name evidence="6" type="ORF">FBF37_03755</name>
</gene>
<evidence type="ECO:0000256" key="3">
    <source>
        <dbReference type="ARBA" id="ARBA00022989"/>
    </source>
</evidence>
<keyword evidence="2 5" id="KW-0812">Transmembrane</keyword>
<keyword evidence="7" id="KW-1185">Reference proteome</keyword>
<dbReference type="AlphaFoldDB" id="A0A4P9A441"/>
<name>A0A4P9A441_9BACT</name>
<feature type="transmembrane region" description="Helical" evidence="5">
    <location>
        <begin position="78"/>
        <end position="97"/>
    </location>
</feature>
<feature type="transmembrane region" description="Helical" evidence="5">
    <location>
        <begin position="184"/>
        <end position="203"/>
    </location>
</feature>
<feature type="transmembrane region" description="Helical" evidence="5">
    <location>
        <begin position="209"/>
        <end position="235"/>
    </location>
</feature>
<organism evidence="6 7">
    <name type="scientific">Candidatus Nanosynbacter featherlites</name>
    <dbReference type="NCBI Taxonomy" id="2572088"/>
    <lineage>
        <taxon>Bacteria</taxon>
        <taxon>Candidatus Saccharimonadota</taxon>
        <taxon>Candidatus Saccharimonadia</taxon>
        <taxon>Candidatus Nanosynbacterales</taxon>
        <taxon>Candidatus Nanosynbacteraceae</taxon>
        <taxon>Candidatus Nanosynbacter</taxon>
    </lineage>
</organism>
<feature type="transmembrane region" description="Helical" evidence="5">
    <location>
        <begin position="12"/>
        <end position="38"/>
    </location>
</feature>
<accession>A0A4P9A441</accession>
<dbReference type="Gene3D" id="1.10.357.140">
    <property type="entry name" value="UbiA prenyltransferase"/>
    <property type="match status" value="1"/>
</dbReference>
<dbReference type="InterPro" id="IPR044878">
    <property type="entry name" value="UbiA_sf"/>
</dbReference>
<evidence type="ECO:0000256" key="5">
    <source>
        <dbReference type="SAM" id="Phobius"/>
    </source>
</evidence>